<evidence type="ECO:0000313" key="1">
    <source>
        <dbReference type="EMBL" id="SCF23797.1"/>
    </source>
</evidence>
<name>A0A1C4YT33_9ACTN</name>
<reference evidence="1 2" key="1">
    <citation type="submission" date="2016-06" db="EMBL/GenBank/DDBJ databases">
        <authorList>
            <person name="Kjaerup R.B."/>
            <person name="Dalgaard T.S."/>
            <person name="Juul-Madsen H.R."/>
        </authorList>
    </citation>
    <scope>NUCLEOTIDE SEQUENCE [LARGE SCALE GENOMIC DNA]</scope>
    <source>
        <strain evidence="1 2">DSM 45626</strain>
    </source>
</reference>
<dbReference type="EMBL" id="FMCW01000077">
    <property type="protein sequence ID" value="SCF23797.1"/>
    <property type="molecule type" value="Genomic_DNA"/>
</dbReference>
<accession>A0A1C4YT33</accession>
<dbReference type="RefSeq" id="WP_091287321.1">
    <property type="nucleotide sequence ID" value="NZ_FMCW01000077.1"/>
</dbReference>
<sequence>MESDDYVKALADELIGELPQSRDGQDEQFRRARNIALGTAKPNRPRHEAHTFTNTPLLREIDRRWSEAIRDGE</sequence>
<proteinExistence type="predicted"/>
<gene>
    <name evidence="1" type="ORF">GA0070558_1771</name>
</gene>
<evidence type="ECO:0000313" key="2">
    <source>
        <dbReference type="Proteomes" id="UP000199375"/>
    </source>
</evidence>
<organism evidence="1 2">
    <name type="scientific">Micromonospora haikouensis</name>
    <dbReference type="NCBI Taxonomy" id="686309"/>
    <lineage>
        <taxon>Bacteria</taxon>
        <taxon>Bacillati</taxon>
        <taxon>Actinomycetota</taxon>
        <taxon>Actinomycetes</taxon>
        <taxon>Micromonosporales</taxon>
        <taxon>Micromonosporaceae</taxon>
        <taxon>Micromonospora</taxon>
    </lineage>
</organism>
<dbReference type="AlphaFoldDB" id="A0A1C4YT33"/>
<protein>
    <submittedName>
        <fullName evidence="1">Uncharacterized protein</fullName>
    </submittedName>
</protein>
<dbReference type="Proteomes" id="UP000199375">
    <property type="component" value="Unassembled WGS sequence"/>
</dbReference>